<dbReference type="AlphaFoldDB" id="A0A6J4PU45"/>
<reference evidence="3" key="1">
    <citation type="submission" date="2020-02" db="EMBL/GenBank/DDBJ databases">
        <authorList>
            <person name="Meier V. D."/>
        </authorList>
    </citation>
    <scope>NUCLEOTIDE SEQUENCE</scope>
    <source>
        <strain evidence="3">AVDCRST_MAG35</strain>
    </source>
</reference>
<evidence type="ECO:0000313" key="3">
    <source>
        <dbReference type="EMBL" id="CAA9425439.1"/>
    </source>
</evidence>
<dbReference type="GO" id="GO:0016491">
    <property type="term" value="F:oxidoreductase activity"/>
    <property type="evidence" value="ECO:0007669"/>
    <property type="project" value="UniProtKB-KW"/>
</dbReference>
<proteinExistence type="predicted"/>
<organism evidence="3">
    <name type="scientific">uncultured Quadrisphaera sp</name>
    <dbReference type="NCBI Taxonomy" id="904978"/>
    <lineage>
        <taxon>Bacteria</taxon>
        <taxon>Bacillati</taxon>
        <taxon>Actinomycetota</taxon>
        <taxon>Actinomycetes</taxon>
        <taxon>Kineosporiales</taxon>
        <taxon>Kineosporiaceae</taxon>
        <taxon>Quadrisphaera</taxon>
        <taxon>environmental samples</taxon>
    </lineage>
</organism>
<evidence type="ECO:0000256" key="1">
    <source>
        <dbReference type="ARBA" id="ARBA00023002"/>
    </source>
</evidence>
<dbReference type="EMBL" id="CADCUY010000466">
    <property type="protein sequence ID" value="CAA9425439.1"/>
    <property type="molecule type" value="Genomic_DNA"/>
</dbReference>
<name>A0A6J4PU45_9ACTN</name>
<feature type="domain" description="Pyrroline-5-carboxylate reductase catalytic N-terminal" evidence="2">
    <location>
        <begin position="5"/>
        <end position="93"/>
    </location>
</feature>
<evidence type="ECO:0000259" key="2">
    <source>
        <dbReference type="Pfam" id="PF03807"/>
    </source>
</evidence>
<dbReference type="SUPFAM" id="SSF51735">
    <property type="entry name" value="NAD(P)-binding Rossmann-fold domains"/>
    <property type="match status" value="1"/>
</dbReference>
<dbReference type="PANTHER" id="PTHR14239">
    <property type="entry name" value="DUDULIN-RELATED"/>
    <property type="match status" value="1"/>
</dbReference>
<keyword evidence="1" id="KW-0560">Oxidoreductase</keyword>
<dbReference type="Gene3D" id="3.40.50.720">
    <property type="entry name" value="NAD(P)-binding Rossmann-like Domain"/>
    <property type="match status" value="1"/>
</dbReference>
<dbReference type="Pfam" id="PF03807">
    <property type="entry name" value="F420_oxidored"/>
    <property type="match status" value="1"/>
</dbReference>
<accession>A0A6J4PU45</accession>
<dbReference type="InterPro" id="IPR028939">
    <property type="entry name" value="P5C_Rdtase_cat_N"/>
</dbReference>
<protein>
    <submittedName>
        <fullName evidence="3">Predicted dinucleotide-binding enzymes</fullName>
    </submittedName>
</protein>
<dbReference type="InterPro" id="IPR051267">
    <property type="entry name" value="STEAP_metalloreductase"/>
</dbReference>
<dbReference type="InterPro" id="IPR036291">
    <property type="entry name" value="NAD(P)-bd_dom_sf"/>
</dbReference>
<gene>
    <name evidence="3" type="ORF">AVDCRST_MAG35-2280</name>
</gene>
<sequence length="246" mass="24873">MTQTLGIIGSGQVGGAVARLAATAGWDVVLSNSRGPETLDGLVSELGHRARAATPAEAAAASDVVVVAAPLLALDQLPREALAGRVVIDAMNYSPERDGRMPDLEADRLTSSELVQRHLAGAVVVKALNSITPQHLLALARPAGAPDRSALPTAGGDAAAKGAVAAVLDGLGYDAVDVGDLAESWRFGPNTPLYALAYGGEVPAGMSGMALYTWFLATPGAPVAAGQVERLARDAVRGPAALSLDG</sequence>